<organism evidence="6 7">
    <name type="scientific">Nitrospina watsonii</name>
    <dbReference type="NCBI Taxonomy" id="1323948"/>
    <lineage>
        <taxon>Bacteria</taxon>
        <taxon>Pseudomonadati</taxon>
        <taxon>Nitrospinota/Tectimicrobiota group</taxon>
        <taxon>Nitrospinota</taxon>
        <taxon>Nitrospinia</taxon>
        <taxon>Nitrospinales</taxon>
        <taxon>Nitrospinaceae</taxon>
        <taxon>Nitrospina</taxon>
    </lineage>
</organism>
<comment type="similarity">
    <text evidence="1">Belongs to the glycosyl hydrolase 13 family.</text>
</comment>
<dbReference type="EMBL" id="OX336137">
    <property type="protein sequence ID" value="CAI2719304.1"/>
    <property type="molecule type" value="Genomic_DNA"/>
</dbReference>
<dbReference type="Pfam" id="PF02922">
    <property type="entry name" value="CBM_48"/>
    <property type="match status" value="1"/>
</dbReference>
<dbReference type="InterPro" id="IPR013780">
    <property type="entry name" value="Glyco_hydro_b"/>
</dbReference>
<dbReference type="GO" id="GO:0016798">
    <property type="term" value="F:hydrolase activity, acting on glycosyl bonds"/>
    <property type="evidence" value="ECO:0007669"/>
    <property type="project" value="UniProtKB-KW"/>
</dbReference>
<dbReference type="CDD" id="cd11326">
    <property type="entry name" value="AmyAc_Glg_debranch"/>
    <property type="match status" value="1"/>
</dbReference>
<dbReference type="SUPFAM" id="SSF51445">
    <property type="entry name" value="(Trans)glycosidases"/>
    <property type="match status" value="1"/>
</dbReference>
<feature type="region of interest" description="Disordered" evidence="4">
    <location>
        <begin position="478"/>
        <end position="509"/>
    </location>
</feature>
<evidence type="ECO:0000256" key="2">
    <source>
        <dbReference type="ARBA" id="ARBA00022801"/>
    </source>
</evidence>
<dbReference type="InterPro" id="IPR013783">
    <property type="entry name" value="Ig-like_fold"/>
</dbReference>
<dbReference type="SMART" id="SM00642">
    <property type="entry name" value="Aamy"/>
    <property type="match status" value="1"/>
</dbReference>
<dbReference type="EC" id="3.2.1.-" evidence="6"/>
<evidence type="ECO:0000259" key="5">
    <source>
        <dbReference type="SMART" id="SM00642"/>
    </source>
</evidence>
<dbReference type="Gene3D" id="2.60.40.1180">
    <property type="entry name" value="Golgi alpha-mannosidase II"/>
    <property type="match status" value="1"/>
</dbReference>
<dbReference type="SUPFAM" id="SSF81296">
    <property type="entry name" value="E set domains"/>
    <property type="match status" value="1"/>
</dbReference>
<dbReference type="InterPro" id="IPR017853">
    <property type="entry name" value="GH"/>
</dbReference>
<dbReference type="Proteomes" id="UP001157733">
    <property type="component" value="Chromosome"/>
</dbReference>
<dbReference type="Pfam" id="PF00128">
    <property type="entry name" value="Alpha-amylase"/>
    <property type="match status" value="1"/>
</dbReference>
<feature type="compositionally biased region" description="Basic and acidic residues" evidence="4">
    <location>
        <begin position="478"/>
        <end position="488"/>
    </location>
</feature>
<gene>
    <name evidence="6" type="primary">glgX</name>
    <name evidence="6" type="ORF">NSPWAT_2448</name>
</gene>
<dbReference type="InterPro" id="IPR011837">
    <property type="entry name" value="Glycogen_debranch_GlgX"/>
</dbReference>
<feature type="domain" description="Glycosyl hydrolase family 13 catalytic" evidence="5">
    <location>
        <begin position="175"/>
        <end position="582"/>
    </location>
</feature>
<dbReference type="NCBIfam" id="TIGR02100">
    <property type="entry name" value="glgX_debranch"/>
    <property type="match status" value="1"/>
</dbReference>
<dbReference type="PANTHER" id="PTHR43002">
    <property type="entry name" value="GLYCOGEN DEBRANCHING ENZYME"/>
    <property type="match status" value="1"/>
</dbReference>
<dbReference type="InterPro" id="IPR044505">
    <property type="entry name" value="GlgX_Isoamylase_N_E_set"/>
</dbReference>
<name>A0ABN8W2Q6_9BACT</name>
<dbReference type="InterPro" id="IPR006047">
    <property type="entry name" value="GH13_cat_dom"/>
</dbReference>
<dbReference type="InterPro" id="IPR014756">
    <property type="entry name" value="Ig_E-set"/>
</dbReference>
<keyword evidence="3 6" id="KW-0326">Glycosidase</keyword>
<evidence type="ECO:0000256" key="4">
    <source>
        <dbReference type="SAM" id="MobiDB-lite"/>
    </source>
</evidence>
<reference evidence="6 7" key="1">
    <citation type="submission" date="2022-09" db="EMBL/GenBank/DDBJ databases">
        <authorList>
            <person name="Kop L."/>
        </authorList>
    </citation>
    <scope>NUCLEOTIDE SEQUENCE [LARGE SCALE GENOMIC DNA]</scope>
    <source>
        <strain evidence="6 7">347</strain>
    </source>
</reference>
<dbReference type="SUPFAM" id="SSF51011">
    <property type="entry name" value="Glycosyl hydrolase domain"/>
    <property type="match status" value="1"/>
</dbReference>
<dbReference type="Gene3D" id="3.20.20.80">
    <property type="entry name" value="Glycosidases"/>
    <property type="match status" value="1"/>
</dbReference>
<evidence type="ECO:0000256" key="3">
    <source>
        <dbReference type="ARBA" id="ARBA00023295"/>
    </source>
</evidence>
<protein>
    <submittedName>
        <fullName evidence="6">Glycogen operon protein GlgX homolog</fullName>
        <ecNumber evidence="6">3.2.1.-</ecNumber>
    </submittedName>
</protein>
<evidence type="ECO:0000256" key="1">
    <source>
        <dbReference type="ARBA" id="ARBA00008061"/>
    </source>
</evidence>
<sequence>MRVSDGEHAMTGELFNSTMQGPVVSPEGVHFSLYSEHASGVELCLFESDTAVETRRIHLDRHPDHLWTGWVPGLKPGCRYGYRVYGPYAPEQGHRFNPSKVVADPYARLLGQRPTWNRRWHSVAHDLAQEPDSKLPPDGTDNALHAPLCRVVDTAFDWQDDAPPNIPWGQTILYETHVKGFTKQHPDVAPALRGTYAGLAADAAIRHLQSLGVTAVELLPIHQGAEEQRLLAGHLTNYWNYNTLLFFAPELRLAAGSDPIREFKEMVRRLHQAGLEVILDVVYNHTVEGDARGPTLAFKGIDNRTYYTLDATNPARYENFTGCGNTLNFAHPQVRRLALDSLRYWVTDMHVDGFRFDLGVVLGRGDDGFDPQAPFFEAVREDPVLSKVKLIAEPWDLGPDGYQVAGFPHGWSEWNDQYRQTARRFWLGAPEHIGLVARRLSGSGDMHQPQERAPQASINYVTCHDGFTLQDLVSYQRKHNEANNERNQDGNNDNASCNHGIEGATRRADVQQRRTRHMKNLMATLLLSLGTPMLSGGDELRRTQRGNNNAYCQDNALSWYDWHLDDNKIDFLDFTRQLIAFRKRHPVFQRDRFLQGTLDAGTGLKDVAWLKPDGAEMEEADWDDADGHVLGCLLAAPAPQENRLQHSGSLLILMNAGDAEGAWRLPEWDAPGGWQRAFDTGSVENPPATPILPEQPYLLTPHSLAVLEWK</sequence>
<keyword evidence="7" id="KW-1185">Reference proteome</keyword>
<keyword evidence="2 6" id="KW-0378">Hydrolase</keyword>
<dbReference type="InterPro" id="IPR004193">
    <property type="entry name" value="Glyco_hydro_13_N"/>
</dbReference>
<dbReference type="CDD" id="cd02856">
    <property type="entry name" value="E_set_GDE_Isoamylase_N"/>
    <property type="match status" value="1"/>
</dbReference>
<dbReference type="Gene3D" id="2.60.40.10">
    <property type="entry name" value="Immunoglobulins"/>
    <property type="match status" value="1"/>
</dbReference>
<evidence type="ECO:0000313" key="7">
    <source>
        <dbReference type="Proteomes" id="UP001157733"/>
    </source>
</evidence>
<proteinExistence type="inferred from homology"/>
<evidence type="ECO:0000313" key="6">
    <source>
        <dbReference type="EMBL" id="CAI2719304.1"/>
    </source>
</evidence>
<accession>A0ABN8W2Q6</accession>